<proteinExistence type="predicted"/>
<organism evidence="2 3">
    <name type="scientific">Klebsiella pneumoniae</name>
    <dbReference type="NCBI Taxonomy" id="573"/>
    <lineage>
        <taxon>Bacteria</taxon>
        <taxon>Pseudomonadati</taxon>
        <taxon>Pseudomonadota</taxon>
        <taxon>Gammaproteobacteria</taxon>
        <taxon>Enterobacterales</taxon>
        <taxon>Enterobacteriaceae</taxon>
        <taxon>Klebsiella/Raoultella group</taxon>
        <taxon>Klebsiella</taxon>
        <taxon>Klebsiella pneumoniae complex</taxon>
    </lineage>
</organism>
<evidence type="ECO:0000313" key="3">
    <source>
        <dbReference type="Proteomes" id="UP000251123"/>
    </source>
</evidence>
<reference evidence="2 3" key="1">
    <citation type="submission" date="2018-06" db="EMBL/GenBank/DDBJ databases">
        <authorList>
            <consortium name="Pathogen Informatics"/>
            <person name="Doyle S."/>
        </authorList>
    </citation>
    <scope>NUCLEOTIDE SEQUENCE [LARGE SCALE GENOMIC DNA]</scope>
    <source>
        <strain evidence="2 3">NCTC9601</strain>
    </source>
</reference>
<evidence type="ECO:0000256" key="1">
    <source>
        <dbReference type="SAM" id="MobiDB-lite"/>
    </source>
</evidence>
<sequence>MISPDGGCALPGLQPQITAGAGAAETADAGGLNIAETFPEGRGSPHGCGLRAVFCRDAASARPEACREKSKVPRSGDVAGRSPGVQGAAATGRPLCAPCAMNDITQKKYWERNLPGINTEAVALPDAAANREIFSCDVISPGGGCALPGLQDPLTGSHPVGPCKRAAGQQYPAPSPTSPGWQSEQRPHQKSPAPAPPAQQ</sequence>
<dbReference type="Proteomes" id="UP000251123">
    <property type="component" value="Unassembled WGS sequence"/>
</dbReference>
<feature type="region of interest" description="Disordered" evidence="1">
    <location>
        <begin position="153"/>
        <end position="200"/>
    </location>
</feature>
<dbReference type="EMBL" id="UASN01000021">
    <property type="protein sequence ID" value="SPX56292.1"/>
    <property type="molecule type" value="Genomic_DNA"/>
</dbReference>
<accession>A0A2X1QJ19</accession>
<gene>
    <name evidence="2" type="ORF">NCTC9601_03483</name>
</gene>
<evidence type="ECO:0000313" key="2">
    <source>
        <dbReference type="EMBL" id="SPX56292.1"/>
    </source>
</evidence>
<name>A0A2X1QJ19_KLEPN</name>
<protein>
    <submittedName>
        <fullName evidence="2">Uncharacterized protein</fullName>
    </submittedName>
</protein>
<feature type="region of interest" description="Disordered" evidence="1">
    <location>
        <begin position="66"/>
        <end position="89"/>
    </location>
</feature>
<dbReference type="AlphaFoldDB" id="A0A2X1QJ19"/>